<feature type="transmembrane region" description="Helical" evidence="1">
    <location>
        <begin position="119"/>
        <end position="137"/>
    </location>
</feature>
<feature type="transmembrane region" description="Helical" evidence="1">
    <location>
        <begin position="178"/>
        <end position="198"/>
    </location>
</feature>
<feature type="transmembrane region" description="Helical" evidence="1">
    <location>
        <begin position="36"/>
        <end position="56"/>
    </location>
</feature>
<gene>
    <name evidence="3" type="ORF">ATO8_02530</name>
</gene>
<evidence type="ECO:0000313" key="4">
    <source>
        <dbReference type="Proteomes" id="UP000019063"/>
    </source>
</evidence>
<accession>W4HPQ1</accession>
<keyword evidence="1" id="KW-1133">Transmembrane helix</keyword>
<feature type="transmembrane region" description="Helical" evidence="1">
    <location>
        <begin position="210"/>
        <end position="230"/>
    </location>
</feature>
<dbReference type="EMBL" id="AQQW01000001">
    <property type="protein sequence ID" value="ETW14747.1"/>
    <property type="molecule type" value="Genomic_DNA"/>
</dbReference>
<comment type="caution">
    <text evidence="3">The sequence shown here is derived from an EMBL/GenBank/DDBJ whole genome shotgun (WGS) entry which is preliminary data.</text>
</comment>
<dbReference type="GO" id="GO:0016020">
    <property type="term" value="C:membrane"/>
    <property type="evidence" value="ECO:0007669"/>
    <property type="project" value="InterPro"/>
</dbReference>
<protein>
    <submittedName>
        <fullName evidence="3">Putative transmembrane protein</fullName>
    </submittedName>
</protein>
<dbReference type="InterPro" id="IPR037185">
    <property type="entry name" value="EmrE-like"/>
</dbReference>
<dbReference type="STRING" id="1379903.ATO8_02530"/>
<keyword evidence="4" id="KW-1185">Reference proteome</keyword>
<sequence length="290" mass="29384">MSDETRRASLIVVATGILWGLYWMPVRALSGAGLGGAWGTLAIVAAAALCLAPLVLARRRLSGLDTGGVAATALGGAAFVLYSVGLVHGRVAVIILLFFLTPVWSVLIGRALGWPTPALRLAAIAVGLAGLAIMLGGEGQVPLPRGTGEWLALASGLMWSVATTGIRLRPTLPAPEAAFVFACGATLGAVLLAPVLAAPPRAAELGAGTVAMALGAGALWWGLSMASLMWATSRLDPARVGLLLMSEVLVGALTAAWVAGERLSPTELAGGALVLSAAILELWPVRAPRG</sequence>
<dbReference type="Pfam" id="PF00892">
    <property type="entry name" value="EamA"/>
    <property type="match status" value="1"/>
</dbReference>
<dbReference type="PATRIC" id="fig|1317118.6.peg.525"/>
<feature type="domain" description="EamA" evidence="2">
    <location>
        <begin position="147"/>
        <end position="280"/>
    </location>
</feature>
<dbReference type="Proteomes" id="UP000019063">
    <property type="component" value="Unassembled WGS sequence"/>
</dbReference>
<dbReference type="InterPro" id="IPR000620">
    <property type="entry name" value="EamA_dom"/>
</dbReference>
<evidence type="ECO:0000313" key="3">
    <source>
        <dbReference type="EMBL" id="ETW14747.1"/>
    </source>
</evidence>
<evidence type="ECO:0000256" key="1">
    <source>
        <dbReference type="SAM" id="Phobius"/>
    </source>
</evidence>
<keyword evidence="1" id="KW-0472">Membrane</keyword>
<feature type="transmembrane region" description="Helical" evidence="1">
    <location>
        <begin position="7"/>
        <end position="24"/>
    </location>
</feature>
<keyword evidence="1 3" id="KW-0812">Transmembrane</keyword>
<feature type="transmembrane region" description="Helical" evidence="1">
    <location>
        <begin position="149"/>
        <end position="166"/>
    </location>
</feature>
<reference evidence="3 4" key="1">
    <citation type="journal article" date="2014" name="Antonie Van Leeuwenhoek">
        <title>Roseivivax atlanticus sp. nov., isolated from surface seawater of the Atlantic Ocean.</title>
        <authorList>
            <person name="Li G."/>
            <person name="Lai Q."/>
            <person name="Liu X."/>
            <person name="Sun F."/>
            <person name="Shao Z."/>
        </authorList>
    </citation>
    <scope>NUCLEOTIDE SEQUENCE [LARGE SCALE GENOMIC DNA]</scope>
    <source>
        <strain evidence="3 4">22II-s10s</strain>
    </source>
</reference>
<organism evidence="3 4">
    <name type="scientific">Roseivivax marinus</name>
    <dbReference type="NCBI Taxonomy" id="1379903"/>
    <lineage>
        <taxon>Bacteria</taxon>
        <taxon>Pseudomonadati</taxon>
        <taxon>Pseudomonadota</taxon>
        <taxon>Alphaproteobacteria</taxon>
        <taxon>Rhodobacterales</taxon>
        <taxon>Roseobacteraceae</taxon>
        <taxon>Roseivivax</taxon>
    </lineage>
</organism>
<dbReference type="AlphaFoldDB" id="W4HPQ1"/>
<feature type="transmembrane region" description="Helical" evidence="1">
    <location>
        <begin position="242"/>
        <end position="260"/>
    </location>
</feature>
<dbReference type="eggNOG" id="COG0697">
    <property type="taxonomic scope" value="Bacteria"/>
</dbReference>
<feature type="transmembrane region" description="Helical" evidence="1">
    <location>
        <begin position="68"/>
        <end position="85"/>
    </location>
</feature>
<name>W4HPQ1_9RHOB</name>
<proteinExistence type="predicted"/>
<feature type="transmembrane region" description="Helical" evidence="1">
    <location>
        <begin position="91"/>
        <end position="112"/>
    </location>
</feature>
<dbReference type="RefSeq" id="WP_043841703.1">
    <property type="nucleotide sequence ID" value="NZ_AQQW01000001.1"/>
</dbReference>
<evidence type="ECO:0000259" key="2">
    <source>
        <dbReference type="Pfam" id="PF00892"/>
    </source>
</evidence>
<dbReference type="SUPFAM" id="SSF103481">
    <property type="entry name" value="Multidrug resistance efflux transporter EmrE"/>
    <property type="match status" value="2"/>
</dbReference>